<dbReference type="Proteomes" id="UP000053091">
    <property type="component" value="Unassembled WGS sequence"/>
</dbReference>
<dbReference type="SMART" id="SM00530">
    <property type="entry name" value="HTH_XRE"/>
    <property type="match status" value="1"/>
</dbReference>
<dbReference type="EMBL" id="DF968182">
    <property type="protein sequence ID" value="GAP43980.1"/>
    <property type="molecule type" value="Genomic_DNA"/>
</dbReference>
<evidence type="ECO:0000256" key="1">
    <source>
        <dbReference type="SAM" id="Coils"/>
    </source>
</evidence>
<dbReference type="Gene3D" id="1.10.260.40">
    <property type="entry name" value="lambda repressor-like DNA-binding domains"/>
    <property type="match status" value="1"/>
</dbReference>
<dbReference type="SUPFAM" id="SSF47413">
    <property type="entry name" value="lambda repressor-like DNA-binding domains"/>
    <property type="match status" value="1"/>
</dbReference>
<dbReference type="InterPro" id="IPR010982">
    <property type="entry name" value="Lambda_DNA-bd_dom_sf"/>
</dbReference>
<proteinExistence type="predicted"/>
<organism evidence="3">
    <name type="scientific">Lentimicrobium saccharophilum</name>
    <dbReference type="NCBI Taxonomy" id="1678841"/>
    <lineage>
        <taxon>Bacteria</taxon>
        <taxon>Pseudomonadati</taxon>
        <taxon>Bacteroidota</taxon>
        <taxon>Bacteroidia</taxon>
        <taxon>Bacteroidales</taxon>
        <taxon>Lentimicrobiaceae</taxon>
        <taxon>Lentimicrobium</taxon>
    </lineage>
</organism>
<dbReference type="OrthoDB" id="9812495at2"/>
<dbReference type="InterPro" id="IPR001387">
    <property type="entry name" value="Cro/C1-type_HTH"/>
</dbReference>
<dbReference type="STRING" id="1678841.TBC1_112139"/>
<dbReference type="RefSeq" id="WP_062042006.1">
    <property type="nucleotide sequence ID" value="NZ_DF968182.1"/>
</dbReference>
<keyword evidence="4" id="KW-1185">Reference proteome</keyword>
<dbReference type="AlphaFoldDB" id="A0A0S7BT75"/>
<feature type="coiled-coil region" evidence="1">
    <location>
        <begin position="70"/>
        <end position="111"/>
    </location>
</feature>
<evidence type="ECO:0000313" key="4">
    <source>
        <dbReference type="Proteomes" id="UP000053091"/>
    </source>
</evidence>
<protein>
    <submittedName>
        <fullName evidence="3">Protein containing helix-turn-helix domain</fullName>
    </submittedName>
</protein>
<keyword evidence="1" id="KW-0175">Coiled coil</keyword>
<evidence type="ECO:0000259" key="2">
    <source>
        <dbReference type="PROSITE" id="PS50943"/>
    </source>
</evidence>
<feature type="domain" description="HTH cro/C1-type" evidence="2">
    <location>
        <begin position="11"/>
        <end position="64"/>
    </location>
</feature>
<dbReference type="PROSITE" id="PS50943">
    <property type="entry name" value="HTH_CROC1"/>
    <property type="match status" value="1"/>
</dbReference>
<sequence>MPIKQHIGARIKDLINSSNLSVKEVSDKMGISPPNVYRIYERESVETKYLVKLTEIFGIPISYFFDDVDSKKLESEISNLKKMLELKEGEIKSLKEKIEMLGKLLDLSESQLKKRVESNNFLASLFNILEDPKYKNLGNNISARMYTLAKDLLKEGDVNAYLLVSKISNDPEMVKLIELANKKMPRSL</sequence>
<gene>
    <name evidence="3" type="ORF">TBC1_112139</name>
</gene>
<evidence type="ECO:0000313" key="3">
    <source>
        <dbReference type="EMBL" id="GAP43980.1"/>
    </source>
</evidence>
<dbReference type="GO" id="GO:0003677">
    <property type="term" value="F:DNA binding"/>
    <property type="evidence" value="ECO:0007669"/>
    <property type="project" value="InterPro"/>
</dbReference>
<reference evidence="3" key="1">
    <citation type="journal article" date="2015" name="Genome Announc.">
        <title>Draft Genome Sequence of Bacteroidales Strain TBC1, a Novel Isolate from a Methanogenic Wastewater Treatment System.</title>
        <authorList>
            <person name="Tourlousse D.M."/>
            <person name="Matsuura N."/>
            <person name="Sun L."/>
            <person name="Toyonaga M."/>
            <person name="Kuroda K."/>
            <person name="Ohashi A."/>
            <person name="Cruz R."/>
            <person name="Yamaguchi T."/>
            <person name="Sekiguchi Y."/>
        </authorList>
    </citation>
    <scope>NUCLEOTIDE SEQUENCE [LARGE SCALE GENOMIC DNA]</scope>
    <source>
        <strain evidence="3">TBC1</strain>
    </source>
</reference>
<accession>A0A0S7BT75</accession>
<name>A0A0S7BT75_9BACT</name>
<dbReference type="CDD" id="cd00093">
    <property type="entry name" value="HTH_XRE"/>
    <property type="match status" value="1"/>
</dbReference>